<dbReference type="InterPro" id="IPR017441">
    <property type="entry name" value="Protein_kinase_ATP_BS"/>
</dbReference>
<comment type="similarity">
    <text evidence="1">Belongs to the protein kinase superfamily. TKL Ser/Thr protein kinase family.</text>
</comment>
<dbReference type="InterPro" id="IPR011009">
    <property type="entry name" value="Kinase-like_dom_sf"/>
</dbReference>
<evidence type="ECO:0000259" key="10">
    <source>
        <dbReference type="PROSITE" id="PS50011"/>
    </source>
</evidence>
<accession>A0A9Q0WVB5</accession>
<feature type="binding site" evidence="8">
    <location>
        <position position="149"/>
    </location>
    <ligand>
        <name>ATP</name>
        <dbReference type="ChEBI" id="CHEBI:30616"/>
    </ligand>
</feature>
<dbReference type="AlphaFoldDB" id="A0A9Q0WVB5"/>
<dbReference type="Proteomes" id="UP001151752">
    <property type="component" value="Chromosome 10"/>
</dbReference>
<evidence type="ECO:0000256" key="2">
    <source>
        <dbReference type="ARBA" id="ARBA00022527"/>
    </source>
</evidence>
<dbReference type="PROSITE" id="PS50088">
    <property type="entry name" value="ANK_REPEAT"/>
    <property type="match status" value="1"/>
</dbReference>
<dbReference type="GO" id="GO:0005524">
    <property type="term" value="F:ATP binding"/>
    <property type="evidence" value="ECO:0007669"/>
    <property type="project" value="UniProtKB-UniRule"/>
</dbReference>
<dbReference type="PROSITE" id="PS00107">
    <property type="entry name" value="PROTEIN_KINASE_ATP"/>
    <property type="match status" value="1"/>
</dbReference>
<dbReference type="Gene3D" id="1.25.40.20">
    <property type="entry name" value="Ankyrin repeat-containing domain"/>
    <property type="match status" value="1"/>
</dbReference>
<evidence type="ECO:0000256" key="8">
    <source>
        <dbReference type="PROSITE-ProRule" id="PRU10141"/>
    </source>
</evidence>
<dbReference type="Pfam" id="PF07714">
    <property type="entry name" value="PK_Tyr_Ser-Thr"/>
    <property type="match status" value="1"/>
</dbReference>
<sequence length="358" mass="40428">MDYDNRTPLHVASLHGWIDIAQCLIEFGADVNAQDRWKNTPLADAEGAKKHNMIELLKSYGGLSYQELLYECSHVVSPFSPSIVLASVGLEGQNGSHYEPKPVPPPLPNKCDWEIEPSELDFTNSNIIGKGSFGEILKAFWRGTPVAVKRILPSLSDDRMVIQDFRHEVILLVKLRHPNIVQFLGAVTERKPLMLITEYLRGGDLHQHLKEKGALSPLAAINFALDISRGMAYLHNEPNVIVHRDLKPRNVLLVNSNADHLKVGDFGLSKLVKVQNSHDVYKMTGETGSYRYMAPEVFKHRKYDKKVDVFSFAMILYEMLEGEPPFSDFEPYEAAKYVAEGHRPTFRSKGFNISSLKE</sequence>
<reference evidence="11" key="2">
    <citation type="journal article" date="2023" name="Int. J. Mol. Sci.">
        <title>De Novo Assembly and Annotation of 11 Diverse Shrub Willow (Salix) Genomes Reveals Novel Gene Organization in Sex-Linked Regions.</title>
        <authorList>
            <person name="Hyden B."/>
            <person name="Feng K."/>
            <person name="Yates T.B."/>
            <person name="Jawdy S."/>
            <person name="Cereghino C."/>
            <person name="Smart L.B."/>
            <person name="Muchero W."/>
        </authorList>
    </citation>
    <scope>NUCLEOTIDE SEQUENCE</scope>
    <source>
        <tissue evidence="11">Shoot tip</tissue>
    </source>
</reference>
<comment type="caution">
    <text evidence="11">The sequence shown here is derived from an EMBL/GenBank/DDBJ whole genome shotgun (WGS) entry which is preliminary data.</text>
</comment>
<keyword evidence="4 8" id="KW-0547">Nucleotide-binding</keyword>
<dbReference type="InterPro" id="IPR000719">
    <property type="entry name" value="Prot_kinase_dom"/>
</dbReference>
<name>A0A9Q0WVB5_9ROSI</name>
<organism evidence="11 12">
    <name type="scientific">Salix koriyanagi</name>
    <dbReference type="NCBI Taxonomy" id="2511006"/>
    <lineage>
        <taxon>Eukaryota</taxon>
        <taxon>Viridiplantae</taxon>
        <taxon>Streptophyta</taxon>
        <taxon>Embryophyta</taxon>
        <taxon>Tracheophyta</taxon>
        <taxon>Spermatophyta</taxon>
        <taxon>Magnoliopsida</taxon>
        <taxon>eudicotyledons</taxon>
        <taxon>Gunneridae</taxon>
        <taxon>Pentapetalae</taxon>
        <taxon>rosids</taxon>
        <taxon>fabids</taxon>
        <taxon>Malpighiales</taxon>
        <taxon>Salicaceae</taxon>
        <taxon>Saliceae</taxon>
        <taxon>Salix</taxon>
    </lineage>
</organism>
<evidence type="ECO:0000256" key="7">
    <source>
        <dbReference type="PROSITE-ProRule" id="PRU00023"/>
    </source>
</evidence>
<dbReference type="PANTHER" id="PTHR44329:SF289">
    <property type="entry name" value="SERINE_THREONINE-PROTEIN KINASE VIK"/>
    <property type="match status" value="1"/>
</dbReference>
<gene>
    <name evidence="11" type="ORF">OIU74_018570</name>
</gene>
<evidence type="ECO:0000256" key="5">
    <source>
        <dbReference type="ARBA" id="ARBA00022777"/>
    </source>
</evidence>
<dbReference type="PROSITE" id="PS50011">
    <property type="entry name" value="PROTEIN_KINASE_DOM"/>
    <property type="match status" value="1"/>
</dbReference>
<dbReference type="SUPFAM" id="SSF48403">
    <property type="entry name" value="Ankyrin repeat"/>
    <property type="match status" value="1"/>
</dbReference>
<dbReference type="Gene3D" id="1.10.510.10">
    <property type="entry name" value="Transferase(Phosphotransferase) domain 1"/>
    <property type="match status" value="1"/>
</dbReference>
<evidence type="ECO:0000256" key="1">
    <source>
        <dbReference type="ARBA" id="ARBA00005843"/>
    </source>
</evidence>
<dbReference type="InterPro" id="IPR001245">
    <property type="entry name" value="Ser-Thr/Tyr_kinase_cat_dom"/>
</dbReference>
<protein>
    <submittedName>
        <fullName evidence="11">SERINE/THREONINE-PROTEIN KINASE STY8-LIKE</fullName>
    </submittedName>
</protein>
<evidence type="ECO:0000256" key="9">
    <source>
        <dbReference type="RuleBase" id="RU000304"/>
    </source>
</evidence>
<dbReference type="GO" id="GO:0004674">
    <property type="term" value="F:protein serine/threonine kinase activity"/>
    <property type="evidence" value="ECO:0007669"/>
    <property type="project" value="UniProtKB-KW"/>
</dbReference>
<proteinExistence type="inferred from homology"/>
<dbReference type="PIRSF" id="PIRSF000654">
    <property type="entry name" value="Integrin-linked_kinase"/>
    <property type="match status" value="1"/>
</dbReference>
<dbReference type="CDD" id="cd13999">
    <property type="entry name" value="STKc_MAP3K-like"/>
    <property type="match status" value="1"/>
</dbReference>
<feature type="domain" description="Protein kinase" evidence="10">
    <location>
        <begin position="122"/>
        <end position="358"/>
    </location>
</feature>
<evidence type="ECO:0000313" key="11">
    <source>
        <dbReference type="EMBL" id="KAJ6772375.1"/>
    </source>
</evidence>
<dbReference type="SMART" id="SM00220">
    <property type="entry name" value="S_TKc"/>
    <property type="match status" value="1"/>
</dbReference>
<keyword evidence="12" id="KW-1185">Reference proteome</keyword>
<dbReference type="InterPro" id="IPR008271">
    <property type="entry name" value="Ser/Thr_kinase_AS"/>
</dbReference>
<evidence type="ECO:0000256" key="3">
    <source>
        <dbReference type="ARBA" id="ARBA00022679"/>
    </source>
</evidence>
<dbReference type="FunFam" id="3.30.200.20:FF:000180">
    <property type="entry name" value="serine/threonine-protein kinase STY46-like"/>
    <property type="match status" value="1"/>
</dbReference>
<dbReference type="PROSITE" id="PS50297">
    <property type="entry name" value="ANK_REP_REGION"/>
    <property type="match status" value="1"/>
</dbReference>
<keyword evidence="5 11" id="KW-0418">Kinase</keyword>
<dbReference type="PROSITE" id="PS00108">
    <property type="entry name" value="PROTEIN_KINASE_ST"/>
    <property type="match status" value="1"/>
</dbReference>
<dbReference type="EMBL" id="JAPFFM010000002">
    <property type="protein sequence ID" value="KAJ6772375.1"/>
    <property type="molecule type" value="Genomic_DNA"/>
</dbReference>
<keyword evidence="2 9" id="KW-0723">Serine/threonine-protein kinase</keyword>
<dbReference type="Pfam" id="PF00023">
    <property type="entry name" value="Ank"/>
    <property type="match status" value="1"/>
</dbReference>
<evidence type="ECO:0000256" key="4">
    <source>
        <dbReference type="ARBA" id="ARBA00022741"/>
    </source>
</evidence>
<keyword evidence="7" id="KW-0040">ANK repeat</keyword>
<dbReference type="InterPro" id="IPR002110">
    <property type="entry name" value="Ankyrin_rpt"/>
</dbReference>
<evidence type="ECO:0000256" key="6">
    <source>
        <dbReference type="ARBA" id="ARBA00022840"/>
    </source>
</evidence>
<keyword evidence="6 8" id="KW-0067">ATP-binding</keyword>
<dbReference type="SUPFAM" id="SSF56112">
    <property type="entry name" value="Protein kinase-like (PK-like)"/>
    <property type="match status" value="1"/>
</dbReference>
<dbReference type="SMART" id="SM00248">
    <property type="entry name" value="ANK"/>
    <property type="match status" value="1"/>
</dbReference>
<feature type="repeat" description="ANK" evidence="7">
    <location>
        <begin position="4"/>
        <end position="36"/>
    </location>
</feature>
<dbReference type="InterPro" id="IPR051681">
    <property type="entry name" value="Ser/Thr_Kinases-Pseudokinases"/>
</dbReference>
<dbReference type="PANTHER" id="PTHR44329">
    <property type="entry name" value="SERINE/THREONINE-PROTEIN KINASE TNNI3K-RELATED"/>
    <property type="match status" value="1"/>
</dbReference>
<keyword evidence="3" id="KW-0808">Transferase</keyword>
<reference evidence="11" key="1">
    <citation type="submission" date="2022-11" db="EMBL/GenBank/DDBJ databases">
        <authorList>
            <person name="Hyden B.L."/>
            <person name="Feng K."/>
            <person name="Yates T."/>
            <person name="Jawdy S."/>
            <person name="Smart L.B."/>
            <person name="Muchero W."/>
        </authorList>
    </citation>
    <scope>NUCLEOTIDE SEQUENCE</scope>
    <source>
        <tissue evidence="11">Shoot tip</tissue>
    </source>
</reference>
<dbReference type="InterPro" id="IPR036770">
    <property type="entry name" value="Ankyrin_rpt-contain_sf"/>
</dbReference>
<evidence type="ECO:0000313" key="12">
    <source>
        <dbReference type="Proteomes" id="UP001151752"/>
    </source>
</evidence>